<evidence type="ECO:0000256" key="1">
    <source>
        <dbReference type="SAM" id="MobiDB-lite"/>
    </source>
</evidence>
<feature type="compositionally biased region" description="Acidic residues" evidence="1">
    <location>
        <begin position="22"/>
        <end position="31"/>
    </location>
</feature>
<feature type="compositionally biased region" description="Polar residues" evidence="1">
    <location>
        <begin position="32"/>
        <end position="45"/>
    </location>
</feature>
<protein>
    <submittedName>
        <fullName evidence="2">Uncharacterized protein</fullName>
    </submittedName>
</protein>
<dbReference type="EMBL" id="FWZT01000004">
    <property type="protein sequence ID" value="SMF08697.1"/>
    <property type="molecule type" value="Genomic_DNA"/>
</dbReference>
<dbReference type="Gene3D" id="2.160.20.110">
    <property type="match status" value="1"/>
</dbReference>
<dbReference type="PROSITE" id="PS00018">
    <property type="entry name" value="EF_HAND_1"/>
    <property type="match status" value="1"/>
</dbReference>
<keyword evidence="3" id="KW-1185">Reference proteome</keyword>
<gene>
    <name evidence="2" type="ORF">SAMN06296036_104313</name>
</gene>
<reference evidence="3" key="1">
    <citation type="submission" date="2017-04" db="EMBL/GenBank/DDBJ databases">
        <authorList>
            <person name="Varghese N."/>
            <person name="Submissions S."/>
        </authorList>
    </citation>
    <scope>NUCLEOTIDE SEQUENCE [LARGE SCALE GENOMIC DNA]</scope>
    <source>
        <strain evidence="3">RKEM611</strain>
    </source>
</reference>
<dbReference type="InterPro" id="IPR018247">
    <property type="entry name" value="EF_Hand_1_Ca_BS"/>
</dbReference>
<organism evidence="2 3">
    <name type="scientific">Pseudobacteriovorax antillogorgiicola</name>
    <dbReference type="NCBI Taxonomy" id="1513793"/>
    <lineage>
        <taxon>Bacteria</taxon>
        <taxon>Pseudomonadati</taxon>
        <taxon>Bdellovibrionota</taxon>
        <taxon>Oligoflexia</taxon>
        <taxon>Oligoflexales</taxon>
        <taxon>Pseudobacteriovoracaceae</taxon>
        <taxon>Pseudobacteriovorax</taxon>
    </lineage>
</organism>
<dbReference type="PROSITE" id="PS51257">
    <property type="entry name" value="PROKAR_LIPOPROTEIN"/>
    <property type="match status" value="1"/>
</dbReference>
<dbReference type="OrthoDB" id="218680at2"/>
<dbReference type="STRING" id="1513793.SAMN06296036_104313"/>
<name>A0A1Y6BFM2_9BACT</name>
<dbReference type="AlphaFoldDB" id="A0A1Y6BFM2"/>
<feature type="region of interest" description="Disordered" evidence="1">
    <location>
        <begin position="19"/>
        <end position="46"/>
    </location>
</feature>
<accession>A0A1Y6BFM2</accession>
<evidence type="ECO:0000313" key="2">
    <source>
        <dbReference type="EMBL" id="SMF08697.1"/>
    </source>
</evidence>
<sequence>MRLATLLIIMSIASCEKKNSDDQSEILEVPEQETNSETSDFSSVDTDGDGILDAVDICPQDAGEEQKTMYADGDGDGRGDSSQAVQLCFSEIESSDIAFVDNGDDTDDTNPSIYPEASCDGISHGEQDSRVRYRLAQAPVAGACESQVQQRVCTDGVWSPWDGDSSTFSENTCNQNPDNPLTVSIELGAGGSTPAVSGDSLTCAYTANATEDADGDEVSAICSWTGISGSASNCSYIVLQGDADASVGCSLTLVDGKGGQSETVASSNSISVERAICNFSGNDYDGSASNGQDGTPAKPYYLCTKAQFDDFLTKCTDVDTSCTHSVSLQTDINFALSDYKATKLAGKTTAYTGEFDGNGHKLERLRRVEITGEDLGGIFATVGAGGVVKNLVIDNFNIIGLGNIGGLVATCDSCTINQIYLDGLDIANLGSSGYTGGLAGISQTSDNANNFGINEVYVGGSIAVEQQVGGVLGRASQTLPATGNVSLIQNIYATTTISSGDAVATGGLIGESSKVLISQSLFAGNMDASISTVHSYGGLIGLSMNSTEGYESAALGVYYSLGLSTFNTVANDTVLDDTSGSQANNTNLIAAMAGFSTDDWKADVDTVNGGISYLAFFASKFEE</sequence>
<dbReference type="RefSeq" id="WP_132316448.1">
    <property type="nucleotide sequence ID" value="NZ_FWZT01000004.1"/>
</dbReference>
<proteinExistence type="predicted"/>
<dbReference type="Proteomes" id="UP000192907">
    <property type="component" value="Unassembled WGS sequence"/>
</dbReference>
<evidence type="ECO:0000313" key="3">
    <source>
        <dbReference type="Proteomes" id="UP000192907"/>
    </source>
</evidence>